<reference evidence="5" key="2">
    <citation type="submission" date="2017-05" db="EMBL/GenBank/DDBJ databases">
        <authorList>
            <consortium name="The Broad Institute Genomics Platform"/>
            <consortium name="The Broad Institute Genomic Center for Infectious Diseases"/>
            <person name="Earl A."/>
            <person name="Manson A."/>
            <person name="Schwartman J."/>
            <person name="Gilmore M."/>
            <person name="Abouelleil A."/>
            <person name="Cao P."/>
            <person name="Chapman S."/>
            <person name="Cusick C."/>
            <person name="Shea T."/>
            <person name="Young S."/>
            <person name="Neafsey D."/>
            <person name="Nusbaum C."/>
            <person name="Birren B."/>
        </authorList>
    </citation>
    <scope>NUCLEOTIDE SEQUENCE</scope>
    <source>
        <strain evidence="5">9E7_DIV0242</strain>
    </source>
</reference>
<name>A0A242K8N4_9ENTE</name>
<feature type="region of interest" description="Disordered" evidence="2">
    <location>
        <begin position="52"/>
        <end position="74"/>
    </location>
</feature>
<dbReference type="PROSITE" id="PS51257">
    <property type="entry name" value="PROKAR_LIPOPROTEIN"/>
    <property type="match status" value="1"/>
</dbReference>
<accession>A0A242K8N4</accession>
<evidence type="ECO:0000313" key="5">
    <source>
        <dbReference type="EMBL" id="WYJ91034.1"/>
    </source>
</evidence>
<protein>
    <recommendedName>
        <fullName evidence="7">Lipoprotein</fullName>
    </recommendedName>
</protein>
<sequence>MMKKRFIFLSAAALLLLSACASESNDQQKTIEEQQQQIETLTYEKNQLESVLQARKETSSAQTSTSSDPEMESEDLEGLFQDFIHAEFEQDNEALSELTTAPLYTILTDKAGEAETDVSFQSKVKSIEIYKAEQTDDTAILIGKIEIETRVGEFAPNSYEQLIECTAERNTSGVFQIDTQVLTNLAQ</sequence>
<evidence type="ECO:0000313" key="4">
    <source>
        <dbReference type="EMBL" id="OTP17427.1"/>
    </source>
</evidence>
<feature type="signal peptide" evidence="3">
    <location>
        <begin position="1"/>
        <end position="21"/>
    </location>
</feature>
<gene>
    <name evidence="4" type="ORF">A5888_001565</name>
    <name evidence="5" type="ORF">A5888_002802</name>
</gene>
<keyword evidence="6" id="KW-1185">Reference proteome</keyword>
<dbReference type="EMBL" id="NGMM01000002">
    <property type="protein sequence ID" value="OTP17427.1"/>
    <property type="molecule type" value="Genomic_DNA"/>
</dbReference>
<evidence type="ECO:0000256" key="3">
    <source>
        <dbReference type="SAM" id="SignalP"/>
    </source>
</evidence>
<evidence type="ECO:0008006" key="7">
    <source>
        <dbReference type="Google" id="ProtNLM"/>
    </source>
</evidence>
<feature type="coiled-coil region" evidence="1">
    <location>
        <begin position="24"/>
        <end position="51"/>
    </location>
</feature>
<evidence type="ECO:0000256" key="2">
    <source>
        <dbReference type="SAM" id="MobiDB-lite"/>
    </source>
</evidence>
<keyword evidence="1" id="KW-0175">Coiled coil</keyword>
<reference evidence="4" key="1">
    <citation type="submission" date="2017-05" db="EMBL/GenBank/DDBJ databases">
        <title>The Genome Sequence of Enterococcus sp. 9E7_DIV0242.</title>
        <authorList>
            <consortium name="The Broad Institute Genomics Platform"/>
            <consortium name="The Broad Institute Genomic Center for Infectious Diseases"/>
            <person name="Earl A."/>
            <person name="Manson A."/>
            <person name="Schwartman J."/>
            <person name="Gilmore M."/>
            <person name="Abouelleil A."/>
            <person name="Cao P."/>
            <person name="Chapman S."/>
            <person name="Cusick C."/>
            <person name="Shea T."/>
            <person name="Young S."/>
            <person name="Neafsey D."/>
            <person name="Nusbaum C."/>
            <person name="Birren B."/>
        </authorList>
    </citation>
    <scope>NUCLEOTIDE SEQUENCE [LARGE SCALE GENOMIC DNA]</scope>
    <source>
        <strain evidence="4">9E7_DIV0242</strain>
    </source>
</reference>
<evidence type="ECO:0000256" key="1">
    <source>
        <dbReference type="SAM" id="Coils"/>
    </source>
</evidence>
<dbReference type="EMBL" id="CP147247">
    <property type="protein sequence ID" value="WYJ91034.1"/>
    <property type="molecule type" value="Genomic_DNA"/>
</dbReference>
<feature type="compositionally biased region" description="Polar residues" evidence="2">
    <location>
        <begin position="59"/>
        <end position="68"/>
    </location>
</feature>
<dbReference type="Proteomes" id="UP000195141">
    <property type="component" value="Chromosome"/>
</dbReference>
<evidence type="ECO:0000313" key="6">
    <source>
        <dbReference type="Proteomes" id="UP000195141"/>
    </source>
</evidence>
<feature type="chain" id="PRO_5012602552" description="Lipoprotein" evidence="3">
    <location>
        <begin position="22"/>
        <end position="187"/>
    </location>
</feature>
<organism evidence="4">
    <name type="scientific">Candidatus Enterococcus clewellii</name>
    <dbReference type="NCBI Taxonomy" id="1834193"/>
    <lineage>
        <taxon>Bacteria</taxon>
        <taxon>Bacillati</taxon>
        <taxon>Bacillota</taxon>
        <taxon>Bacilli</taxon>
        <taxon>Lactobacillales</taxon>
        <taxon>Enterococcaceae</taxon>
        <taxon>Enterococcus</taxon>
    </lineage>
</organism>
<dbReference type="AlphaFoldDB" id="A0A242K8N4"/>
<proteinExistence type="predicted"/>
<reference evidence="5" key="3">
    <citation type="submission" date="2024-03" db="EMBL/GenBank/DDBJ databases">
        <title>The Genome Sequence of Enterococcus sp. DIV0242b.</title>
        <authorList>
            <consortium name="The Broad Institute Genomics Platform"/>
            <consortium name="The Broad Institute Microbial Omics Core"/>
            <consortium name="The Broad Institute Genomic Center for Infectious Diseases"/>
            <person name="Earl A."/>
            <person name="Manson A."/>
            <person name="Gilmore M."/>
            <person name="Schwartman J."/>
            <person name="Shea T."/>
            <person name="Abouelleil A."/>
            <person name="Cao P."/>
            <person name="Chapman S."/>
            <person name="Cusick C."/>
            <person name="Young S."/>
            <person name="Neafsey D."/>
            <person name="Nusbaum C."/>
            <person name="Birren B."/>
        </authorList>
    </citation>
    <scope>NUCLEOTIDE SEQUENCE</scope>
    <source>
        <strain evidence="5">9E7_DIV0242</strain>
    </source>
</reference>
<keyword evidence="3" id="KW-0732">Signal</keyword>